<evidence type="ECO:0000256" key="1">
    <source>
        <dbReference type="SAM" id="Phobius"/>
    </source>
</evidence>
<comment type="caution">
    <text evidence="2">The sequence shown here is derived from an EMBL/GenBank/DDBJ whole genome shotgun (WGS) entry which is preliminary data.</text>
</comment>
<dbReference type="SUPFAM" id="SSF54523">
    <property type="entry name" value="Pili subunits"/>
    <property type="match status" value="1"/>
</dbReference>
<proteinExistence type="predicted"/>
<organism evidence="2 3">
    <name type="scientific">Candidatus Competibacter phosphatis</name>
    <dbReference type="NCBI Taxonomy" id="221280"/>
    <lineage>
        <taxon>Bacteria</taxon>
        <taxon>Pseudomonadati</taxon>
        <taxon>Pseudomonadota</taxon>
        <taxon>Gammaproteobacteria</taxon>
        <taxon>Candidatus Competibacteraceae</taxon>
        <taxon>Candidatus Competibacter</taxon>
    </lineage>
</organism>
<accession>A0ABX1TNZ5</accession>
<dbReference type="Proteomes" id="UP000760480">
    <property type="component" value="Unassembled WGS sequence"/>
</dbReference>
<dbReference type="InterPro" id="IPR012902">
    <property type="entry name" value="N_methyl_site"/>
</dbReference>
<dbReference type="RefSeq" id="WP_169249534.1">
    <property type="nucleotide sequence ID" value="NZ_SPMZ01000042.1"/>
</dbReference>
<name>A0ABX1TNZ5_9GAMM</name>
<dbReference type="PROSITE" id="PS00409">
    <property type="entry name" value="PROKAR_NTER_METHYL"/>
    <property type="match status" value="1"/>
</dbReference>
<evidence type="ECO:0000313" key="3">
    <source>
        <dbReference type="Proteomes" id="UP000760480"/>
    </source>
</evidence>
<keyword evidence="3" id="KW-1185">Reference proteome</keyword>
<sequence length="270" mass="29989">MKKPMPFYYRARGLTLIEMMLAMVLSFMLIAGIIQIYISSKQSYRIQEGQSRIQENARYAMDLLQRDLRISGYMGCVSNAIPNVVANSPGDVNLNIPVTGYESNNSNWSPTLPTTLSSMSSPNHVIKGTDIIRIDFGESCGGNLKADMASDSANIQIMYPNSCDLQAGDLILISDCQRIDLFRGSSVSNGTDSQTIAHDNTVNTGNQISKIYRQDAEVYKLRSYTYFIRAGESGAPALWRLNNLVATGGTNPLELVEGIEDLQIFVWRRY</sequence>
<protein>
    <submittedName>
        <fullName evidence="2">Pilus assembly protein PilW</fullName>
    </submittedName>
</protein>
<evidence type="ECO:0000313" key="2">
    <source>
        <dbReference type="EMBL" id="NMQ20269.1"/>
    </source>
</evidence>
<keyword evidence="1" id="KW-0812">Transmembrane</keyword>
<feature type="transmembrane region" description="Helical" evidence="1">
    <location>
        <begin position="20"/>
        <end position="38"/>
    </location>
</feature>
<reference evidence="2 3" key="1">
    <citation type="submission" date="2019-03" db="EMBL/GenBank/DDBJ databases">
        <title>Metabolic reconstructions from genomes of highly enriched 'Candidatus Accumulibacter' and 'Candidatus Competibacter' bioreactor populations.</title>
        <authorList>
            <person name="Annavajhala M.K."/>
            <person name="Welles L."/>
            <person name="Abbas B."/>
            <person name="Sorokin D."/>
            <person name="Park H."/>
            <person name="Van Loosdrecht M."/>
            <person name="Chandran K."/>
        </authorList>
    </citation>
    <scope>NUCLEOTIDE SEQUENCE [LARGE SCALE GENOMIC DNA]</scope>
    <source>
        <strain evidence="2 3">SBR_G</strain>
    </source>
</reference>
<gene>
    <name evidence="2" type="ORF">E4P82_14320</name>
</gene>
<dbReference type="InterPro" id="IPR045584">
    <property type="entry name" value="Pilin-like"/>
</dbReference>
<keyword evidence="1" id="KW-1133">Transmembrane helix</keyword>
<dbReference type="Pfam" id="PF07963">
    <property type="entry name" value="N_methyl"/>
    <property type="match status" value="1"/>
</dbReference>
<keyword evidence="1" id="KW-0472">Membrane</keyword>
<dbReference type="EMBL" id="SPMZ01000042">
    <property type="protein sequence ID" value="NMQ20269.1"/>
    <property type="molecule type" value="Genomic_DNA"/>
</dbReference>